<comment type="similarity">
    <text evidence="1">Belongs to the transferase hexapeptide repeat family.</text>
</comment>
<evidence type="ECO:0000256" key="2">
    <source>
        <dbReference type="ARBA" id="ARBA00022679"/>
    </source>
</evidence>
<name>A0A3F3Q9Y0_9EURO</name>
<keyword evidence="5" id="KW-1185">Reference proteome</keyword>
<accession>A0A3F3Q9Y0</accession>
<evidence type="ECO:0000313" key="5">
    <source>
        <dbReference type="Proteomes" id="UP000253729"/>
    </source>
</evidence>
<evidence type="ECO:0000313" key="4">
    <source>
        <dbReference type="EMBL" id="RDH35566.1"/>
    </source>
</evidence>
<feature type="domain" description="Maltose/galactoside acetyltransferase" evidence="3">
    <location>
        <begin position="7"/>
        <end position="54"/>
    </location>
</feature>
<dbReference type="InterPro" id="IPR024688">
    <property type="entry name" value="Mac_dom"/>
</dbReference>
<dbReference type="STRING" id="1341132.A0A3F3Q9Y0"/>
<gene>
    <name evidence="4" type="ORF">BDQ94DRAFT_139795</name>
</gene>
<dbReference type="GeneID" id="38133858"/>
<dbReference type="Proteomes" id="UP000253729">
    <property type="component" value="Unassembled WGS sequence"/>
</dbReference>
<dbReference type="EMBL" id="KZ852040">
    <property type="protein sequence ID" value="RDH35566.1"/>
    <property type="molecule type" value="Genomic_DNA"/>
</dbReference>
<dbReference type="Pfam" id="PF12464">
    <property type="entry name" value="Mac"/>
    <property type="match status" value="1"/>
</dbReference>
<keyword evidence="2" id="KW-0808">Transferase</keyword>
<dbReference type="AlphaFoldDB" id="A0A3F3Q9Y0"/>
<proteinExistence type="inferred from homology"/>
<dbReference type="Gene3D" id="2.160.10.10">
    <property type="entry name" value="Hexapeptide repeat proteins"/>
    <property type="match status" value="1"/>
</dbReference>
<dbReference type="GO" id="GO:0016407">
    <property type="term" value="F:acetyltransferase activity"/>
    <property type="evidence" value="ECO:0007669"/>
    <property type="project" value="InterPro"/>
</dbReference>
<dbReference type="SMART" id="SM01266">
    <property type="entry name" value="Mac"/>
    <property type="match status" value="1"/>
</dbReference>
<evidence type="ECO:0000259" key="3">
    <source>
        <dbReference type="SMART" id="SM01266"/>
    </source>
</evidence>
<sequence length="54" mass="6416">MDLQENRERMRRGELYHAFVSDLTADRARCASACRRFNNAGDVSRRQSLELWKE</sequence>
<protein>
    <recommendedName>
        <fullName evidence="3">Maltose/galactoside acetyltransferase domain-containing protein</fullName>
    </recommendedName>
</protein>
<organism evidence="4 5">
    <name type="scientific">Aspergillus welwitschiae</name>
    <dbReference type="NCBI Taxonomy" id="1341132"/>
    <lineage>
        <taxon>Eukaryota</taxon>
        <taxon>Fungi</taxon>
        <taxon>Dikarya</taxon>
        <taxon>Ascomycota</taxon>
        <taxon>Pezizomycotina</taxon>
        <taxon>Eurotiomycetes</taxon>
        <taxon>Eurotiomycetidae</taxon>
        <taxon>Eurotiales</taxon>
        <taxon>Aspergillaceae</taxon>
        <taxon>Aspergillus</taxon>
        <taxon>Aspergillus subgen. Circumdati</taxon>
    </lineage>
</organism>
<reference evidence="4 5" key="1">
    <citation type="submission" date="2018-07" db="EMBL/GenBank/DDBJ databases">
        <title>The genomes of Aspergillus section Nigri reveals drivers in fungal speciation.</title>
        <authorList>
            <consortium name="DOE Joint Genome Institute"/>
            <person name="Vesth T.C."/>
            <person name="Nybo J."/>
            <person name="Theobald S."/>
            <person name="Brandl J."/>
            <person name="Frisvad J.C."/>
            <person name="Nielsen K.F."/>
            <person name="Lyhne E.K."/>
            <person name="Kogle M.E."/>
            <person name="Kuo A."/>
            <person name="Riley R."/>
            <person name="Clum A."/>
            <person name="Nolan M."/>
            <person name="Lipzen A."/>
            <person name="Salamov A."/>
            <person name="Henrissat B."/>
            <person name="Wiebenga A."/>
            <person name="De vries R.P."/>
            <person name="Grigoriev I.V."/>
            <person name="Mortensen U.H."/>
            <person name="Andersen M.R."/>
            <person name="Baker S.E."/>
        </authorList>
    </citation>
    <scope>NUCLEOTIDE SEQUENCE [LARGE SCALE GENOMIC DNA]</scope>
    <source>
        <strain evidence="4 5">CBS 139.54b</strain>
    </source>
</reference>
<evidence type="ECO:0000256" key="1">
    <source>
        <dbReference type="ARBA" id="ARBA00007274"/>
    </source>
</evidence>
<dbReference type="RefSeq" id="XP_026628588.1">
    <property type="nucleotide sequence ID" value="XM_026765502.1"/>
</dbReference>